<dbReference type="GO" id="GO:0005576">
    <property type="term" value="C:extracellular region"/>
    <property type="evidence" value="ECO:0007669"/>
    <property type="project" value="TreeGrafter"/>
</dbReference>
<keyword evidence="7" id="KW-1185">Reference proteome</keyword>
<dbReference type="KEGG" id="acaf:CA12_05620"/>
<evidence type="ECO:0000256" key="1">
    <source>
        <dbReference type="ARBA" id="ARBA00006821"/>
    </source>
</evidence>
<dbReference type="Proteomes" id="UP000318741">
    <property type="component" value="Chromosome"/>
</dbReference>
<dbReference type="InterPro" id="IPR015178">
    <property type="entry name" value="A-amylase/a-glucTrfase_central"/>
</dbReference>
<dbReference type="AlphaFoldDB" id="A0A517P525"/>
<feature type="domain" description="Alpha-amylase/4-alpha-glucanotransferase central" evidence="4">
    <location>
        <begin position="344"/>
        <end position="428"/>
    </location>
</feature>
<dbReference type="Gene3D" id="2.70.98.10">
    <property type="match status" value="1"/>
</dbReference>
<proteinExistence type="inferred from homology"/>
<dbReference type="InterPro" id="IPR014718">
    <property type="entry name" value="GH-type_carb-bd"/>
</dbReference>
<dbReference type="Pfam" id="PF09094">
    <property type="entry name" value="AmyA-A_glucT_m"/>
    <property type="match status" value="1"/>
</dbReference>
<protein>
    <submittedName>
        <fullName evidence="6">Alpha-amylase 1</fullName>
        <ecNumber evidence="6">3.2.1.1</ecNumber>
    </submittedName>
</protein>
<dbReference type="InterPro" id="IPR004300">
    <property type="entry name" value="Glyco_hydro_57_N"/>
</dbReference>
<dbReference type="CDD" id="cd10793">
    <property type="entry name" value="GH57N_TLGT_like"/>
    <property type="match status" value="1"/>
</dbReference>
<dbReference type="OrthoDB" id="8476at2"/>
<dbReference type="Pfam" id="PF09095">
    <property type="entry name" value="AmyA-gluTrfs_C"/>
    <property type="match status" value="1"/>
</dbReference>
<dbReference type="PANTHER" id="PTHR41695:SF1">
    <property type="entry name" value="1,4-ALPHA-GLUCAN BRANCHING ENZYME TK1436"/>
    <property type="match status" value="1"/>
</dbReference>
<dbReference type="Pfam" id="PF03065">
    <property type="entry name" value="Glyco_hydro_57"/>
    <property type="match status" value="1"/>
</dbReference>
<feature type="domain" description="Glycoside hydrolase family 57 N-terminal" evidence="3">
    <location>
        <begin position="48"/>
        <end position="301"/>
    </location>
</feature>
<dbReference type="InterPro" id="IPR011013">
    <property type="entry name" value="Gal_mutarotase_sf_dom"/>
</dbReference>
<gene>
    <name evidence="6" type="primary">amyA</name>
    <name evidence="6" type="ORF">CA12_05620</name>
</gene>
<feature type="domain" description="Alpha-amylase/4-alpha-glucanotransferase C-terminal" evidence="5">
    <location>
        <begin position="446"/>
        <end position="744"/>
    </location>
</feature>
<dbReference type="EMBL" id="CP036265">
    <property type="protein sequence ID" value="QDT14488.1"/>
    <property type="molecule type" value="Genomic_DNA"/>
</dbReference>
<dbReference type="SUPFAM" id="SSF88688">
    <property type="entry name" value="Families 57/38 glycoside transferase middle domain"/>
    <property type="match status" value="1"/>
</dbReference>
<dbReference type="GO" id="GO:0030246">
    <property type="term" value="F:carbohydrate binding"/>
    <property type="evidence" value="ECO:0007669"/>
    <property type="project" value="InterPro"/>
</dbReference>
<evidence type="ECO:0000313" key="7">
    <source>
        <dbReference type="Proteomes" id="UP000318741"/>
    </source>
</evidence>
<evidence type="ECO:0000313" key="6">
    <source>
        <dbReference type="EMBL" id="QDT14488.1"/>
    </source>
</evidence>
<dbReference type="PANTHER" id="PTHR41695">
    <property type="entry name" value="1,4-ALPHA-GLUCAN BRANCHING ENZYME RV3031-RELATED"/>
    <property type="match status" value="1"/>
</dbReference>
<name>A0A517P525_9PLAN</name>
<evidence type="ECO:0000259" key="4">
    <source>
        <dbReference type="Pfam" id="PF09094"/>
    </source>
</evidence>
<evidence type="ECO:0000259" key="3">
    <source>
        <dbReference type="Pfam" id="PF03065"/>
    </source>
</evidence>
<dbReference type="SUPFAM" id="SSF88713">
    <property type="entry name" value="Glycoside hydrolase/deacetylase"/>
    <property type="match status" value="1"/>
</dbReference>
<comment type="similarity">
    <text evidence="1">Belongs to the glycosyl hydrolase 57 family.</text>
</comment>
<evidence type="ECO:0000259" key="5">
    <source>
        <dbReference type="Pfam" id="PF09095"/>
    </source>
</evidence>
<reference evidence="6 7" key="1">
    <citation type="submission" date="2019-02" db="EMBL/GenBank/DDBJ databases">
        <title>Deep-cultivation of Planctomycetes and their phenomic and genomic characterization uncovers novel biology.</title>
        <authorList>
            <person name="Wiegand S."/>
            <person name="Jogler M."/>
            <person name="Boedeker C."/>
            <person name="Pinto D."/>
            <person name="Vollmers J."/>
            <person name="Rivas-Marin E."/>
            <person name="Kohn T."/>
            <person name="Peeters S.H."/>
            <person name="Heuer A."/>
            <person name="Rast P."/>
            <person name="Oberbeckmann S."/>
            <person name="Bunk B."/>
            <person name="Jeske O."/>
            <person name="Meyerdierks A."/>
            <person name="Storesund J.E."/>
            <person name="Kallscheuer N."/>
            <person name="Luecker S."/>
            <person name="Lage O.M."/>
            <person name="Pohl T."/>
            <person name="Merkel B.J."/>
            <person name="Hornburger P."/>
            <person name="Mueller R.-W."/>
            <person name="Bruemmer F."/>
            <person name="Labrenz M."/>
            <person name="Spormann A.M."/>
            <person name="Op den Camp H."/>
            <person name="Overmann J."/>
            <person name="Amann R."/>
            <person name="Jetten M.S.M."/>
            <person name="Mascher T."/>
            <person name="Medema M.H."/>
            <person name="Devos D.P."/>
            <person name="Kaster A.-K."/>
            <person name="Ovreas L."/>
            <person name="Rohde M."/>
            <person name="Galperin M.Y."/>
            <person name="Jogler C."/>
        </authorList>
    </citation>
    <scope>NUCLEOTIDE SEQUENCE [LARGE SCALE GENOMIC DNA]</scope>
    <source>
        <strain evidence="6 7">CA12</strain>
    </source>
</reference>
<sequence length="772" mass="85461">MSQPSPPHSSSVGQGSRGPGAFPVGAPRLRLILCLHNHQPVGNFDGVFAAAFRDSYEPFLNEFEPFESLRIALHTSGSLLEWLEMNRPAYLRRVRDLVEAGRIEILGGPFYEPILAGIPRRDRIGQMTRYSHHLKSLFGQPIRGMWLPERVWEQQFAGDIAKSGLEYCVLDDGHLRAAGLRDEDLNGHFLTEDDGRLIALFPGDEHLRYLMPFRPPQETINYLKHIAAAREAAGAPQGSAVVFGDDGEKFGTWPGTQKAVYERGWLRKFFEALAENGDWLQTSTFSETLDAVPPAGEVSVPDCSYREMTEWALNTQRQTELHDLVEAKTPEADWSALKPYIRGGNWRNFRTKYPEAREMYARMTEVSARLEAFVQSVEGPDKAKLDQARTHLYKAQCNCSYWHGAFGGLYLPHLRNAVYDHLISADSILDELEGRTGRWCAVAAKDYDLDARKEVRLAGDKLIAYLKPSRGGICYELDVRGAGHNLLATLDRRPEPYHARILAHAANPQIAAAAHDSEESVSIHDLVHFKQPNLEQKLGYDLYPTKAFVDHFLEPGLTREEFRAGRGELSDCPTGVFETTLKRSAAAATVMMSRTARLARFAVRMHKTVTLAAGSNALSVRYQFSGLPAGRPVHFATAVHLAGLAGSAEDRYFYDAHGVRRGTLDTPLNLPSTNRVGLCDEWLGLDAALELGTASSGGPGGIWTHPVETVSGSEAGFESVFQSCAVVPHWEFLVPADGRWAVDLTLTCDASAAQAQALEKGLTKEAMRLRAA</sequence>
<dbReference type="GO" id="GO:0004556">
    <property type="term" value="F:alpha-amylase activity"/>
    <property type="evidence" value="ECO:0007669"/>
    <property type="project" value="UniProtKB-EC"/>
</dbReference>
<dbReference type="SUPFAM" id="SSF74650">
    <property type="entry name" value="Galactose mutarotase-like"/>
    <property type="match status" value="1"/>
</dbReference>
<dbReference type="EC" id="3.2.1.1" evidence="6"/>
<keyword evidence="2" id="KW-0119">Carbohydrate metabolism</keyword>
<keyword evidence="6" id="KW-0326">Glycosidase</keyword>
<dbReference type="InterPro" id="IPR011330">
    <property type="entry name" value="Glyco_hydro/deAcase_b/a-brl"/>
</dbReference>
<dbReference type="Gene3D" id="3.20.110.20">
    <property type="match status" value="1"/>
</dbReference>
<dbReference type="InterPro" id="IPR040042">
    <property type="entry name" value="Branching_enz_MT3115-like"/>
</dbReference>
<accession>A0A517P525</accession>
<dbReference type="GO" id="GO:0003844">
    <property type="term" value="F:1,4-alpha-glucan branching enzyme activity"/>
    <property type="evidence" value="ECO:0007669"/>
    <property type="project" value="InterPro"/>
</dbReference>
<organism evidence="6 7">
    <name type="scientific">Alienimonas californiensis</name>
    <dbReference type="NCBI Taxonomy" id="2527989"/>
    <lineage>
        <taxon>Bacteria</taxon>
        <taxon>Pseudomonadati</taxon>
        <taxon>Planctomycetota</taxon>
        <taxon>Planctomycetia</taxon>
        <taxon>Planctomycetales</taxon>
        <taxon>Planctomycetaceae</taxon>
        <taxon>Alienimonas</taxon>
    </lineage>
</organism>
<dbReference type="InterPro" id="IPR015179">
    <property type="entry name" value="A-amylase/a-glucTrfase_C"/>
</dbReference>
<dbReference type="GO" id="GO:0030979">
    <property type="term" value="P:alpha-glucan biosynthetic process"/>
    <property type="evidence" value="ECO:0007669"/>
    <property type="project" value="InterPro"/>
</dbReference>
<evidence type="ECO:0000256" key="2">
    <source>
        <dbReference type="ARBA" id="ARBA00023277"/>
    </source>
</evidence>
<keyword evidence="6" id="KW-0378">Hydrolase</keyword>
<dbReference type="InterPro" id="IPR028995">
    <property type="entry name" value="Glyco_hydro_57/38_cen_sf"/>
</dbReference>